<name>A0A3M7S0D3_BRAPC</name>
<dbReference type="AlphaFoldDB" id="A0A3M7S0D3"/>
<proteinExistence type="predicted"/>
<dbReference type="Proteomes" id="UP000276133">
    <property type="component" value="Unassembled WGS sequence"/>
</dbReference>
<sequence>MNRIFLTIKSKNEQTYYTKHRIKASKREYPRFNDELMPVWSFQLKTKKYCNKVLHTLLHLVAPFHGGESLVYKKTIIIHGFKFRPLKCFGITQCSVNLLRRTKFKGDCEFLYLEMNT</sequence>
<dbReference type="EMBL" id="REGN01002284">
    <property type="protein sequence ID" value="RNA29075.1"/>
    <property type="molecule type" value="Genomic_DNA"/>
</dbReference>
<reference evidence="1 2" key="1">
    <citation type="journal article" date="2018" name="Sci. Rep.">
        <title>Genomic signatures of local adaptation to the degree of environmental predictability in rotifers.</title>
        <authorList>
            <person name="Franch-Gras L."/>
            <person name="Hahn C."/>
            <person name="Garcia-Roger E.M."/>
            <person name="Carmona M.J."/>
            <person name="Serra M."/>
            <person name="Gomez A."/>
        </authorList>
    </citation>
    <scope>NUCLEOTIDE SEQUENCE [LARGE SCALE GENOMIC DNA]</scope>
    <source>
        <strain evidence="1">HYR1</strain>
    </source>
</reference>
<comment type="caution">
    <text evidence="1">The sequence shown here is derived from an EMBL/GenBank/DDBJ whole genome shotgun (WGS) entry which is preliminary data.</text>
</comment>
<evidence type="ECO:0000313" key="1">
    <source>
        <dbReference type="EMBL" id="RNA29075.1"/>
    </source>
</evidence>
<evidence type="ECO:0000313" key="2">
    <source>
        <dbReference type="Proteomes" id="UP000276133"/>
    </source>
</evidence>
<gene>
    <name evidence="1" type="ORF">BpHYR1_044133</name>
</gene>
<protein>
    <submittedName>
        <fullName evidence="1">Uncharacterized protein</fullName>
    </submittedName>
</protein>
<organism evidence="1 2">
    <name type="scientific">Brachionus plicatilis</name>
    <name type="common">Marine rotifer</name>
    <name type="synonym">Brachionus muelleri</name>
    <dbReference type="NCBI Taxonomy" id="10195"/>
    <lineage>
        <taxon>Eukaryota</taxon>
        <taxon>Metazoa</taxon>
        <taxon>Spiralia</taxon>
        <taxon>Gnathifera</taxon>
        <taxon>Rotifera</taxon>
        <taxon>Eurotatoria</taxon>
        <taxon>Monogononta</taxon>
        <taxon>Pseudotrocha</taxon>
        <taxon>Ploima</taxon>
        <taxon>Brachionidae</taxon>
        <taxon>Brachionus</taxon>
    </lineage>
</organism>
<accession>A0A3M7S0D3</accession>
<keyword evidence="2" id="KW-1185">Reference proteome</keyword>